<proteinExistence type="predicted"/>
<evidence type="ECO:0000313" key="1">
    <source>
        <dbReference type="EMBL" id="RAW15290.1"/>
    </source>
</evidence>
<accession>A0A329QSB3</accession>
<organism evidence="1 2">
    <name type="scientific">Paenibacillus taichungensis</name>
    <dbReference type="NCBI Taxonomy" id="484184"/>
    <lineage>
        <taxon>Bacteria</taxon>
        <taxon>Bacillati</taxon>
        <taxon>Bacillota</taxon>
        <taxon>Bacilli</taxon>
        <taxon>Bacillales</taxon>
        <taxon>Paenibacillaceae</taxon>
        <taxon>Paenibacillus</taxon>
    </lineage>
</organism>
<reference evidence="1 2" key="1">
    <citation type="submission" date="2018-04" db="EMBL/GenBank/DDBJ databases">
        <title>Paenibacillus taichungensis Genome sequencing and assembly.</title>
        <authorList>
            <person name="Xu J."/>
            <person name="Rensing C."/>
            <person name="Mazhar H.S."/>
        </authorList>
    </citation>
    <scope>NUCLEOTIDE SEQUENCE [LARGE SCALE GENOMIC DNA]</scope>
    <source>
        <strain evidence="1 2">NC1</strain>
    </source>
</reference>
<dbReference type="Proteomes" id="UP000250642">
    <property type="component" value="Unassembled WGS sequence"/>
</dbReference>
<evidence type="ECO:0000313" key="2">
    <source>
        <dbReference type="Proteomes" id="UP000250642"/>
    </source>
</evidence>
<gene>
    <name evidence="1" type="ORF">DC345_13695</name>
</gene>
<sequence>MNMNVQEIKDFVEEYNLEDRSYSGFWNYFNNYKKECNDDFKKEFPEYDPNKIELFVDSVSLRITNWPDDGYNHVVITLRVHYKEVYAAMYQMIFNLSGEVEDDHLSL</sequence>
<name>A0A329QSB3_9BACL</name>
<dbReference type="AlphaFoldDB" id="A0A329QSB3"/>
<dbReference type="EMBL" id="QEVW01000008">
    <property type="protein sequence ID" value="RAW15290.1"/>
    <property type="molecule type" value="Genomic_DNA"/>
</dbReference>
<protein>
    <submittedName>
        <fullName evidence="1">Uncharacterized protein</fullName>
    </submittedName>
</protein>
<comment type="caution">
    <text evidence="1">The sequence shown here is derived from an EMBL/GenBank/DDBJ whole genome shotgun (WGS) entry which is preliminary data.</text>
</comment>